<feature type="repeat" description="PPR" evidence="2">
    <location>
        <begin position="272"/>
        <end position="306"/>
    </location>
</feature>
<dbReference type="GO" id="GO:0009451">
    <property type="term" value="P:RNA modification"/>
    <property type="evidence" value="ECO:0007669"/>
    <property type="project" value="InterPro"/>
</dbReference>
<dbReference type="PROSITE" id="PS51375">
    <property type="entry name" value="PPR"/>
    <property type="match status" value="8"/>
</dbReference>
<dbReference type="Gene3D" id="1.25.40.10">
    <property type="entry name" value="Tetratricopeptide repeat domain"/>
    <property type="match status" value="7"/>
</dbReference>
<dbReference type="FunFam" id="1.25.40.10:FF:000158">
    <property type="entry name" value="pentatricopeptide repeat-containing protein At2g33680"/>
    <property type="match status" value="1"/>
</dbReference>
<dbReference type="AlphaFoldDB" id="A0A8T2SEY9"/>
<sequence length="873" mass="97198">MRLDILLLLKDCTKNRDMQEGIKLHTHICASGLFERDIYLGNLLISFYAKCGVVNRAEQVFCQLPTRDEGSWSALITAYVQMEQGYKALACYDQIKKNGLAVNAIIYSQLLKACGMTAALDQGKLIHDELLSQGLLRENVVLGTALVSMYAKCGDLTKARSVLDDLDVSNEISWSALIVGYMQKGHGKESLACFHQMREYGHIPNIITYICILKACGIIQDIRRGKQIDVEIVIQGFFQKNVMLGTALVDMYIKCRALMEAQERFDQLSTRNVVCWSALIAGYVQQGQSDQALNLFYQMQMEGVDPNAVTYACILRVCGITGTANVGEQIHDKVKKIGLLEKDTMLGKALVDMYGKCSMLEKAQQMHDDLLIRDVVSWSMMINNYAEHGFGEEALDCYELMKREGISPNEITYIYALKACGILRAVEKGEHIHDEIIAQGFKGENVVLGTALIDMYAKCGVFAKAREVLEGLLSRNTVSWNSLIAGYLELGYGRGVLECLRQMRNEGLSPDIVTYVCTMKACGITQEVDVGKMIHDEIVDKGLLKKELVLGNALIDMYSKCGMILQAQNLFDELHARDVVSWNALIAGYVQQGLGEEAVDCLTKMSSDCIFPNAITFSCMLKACSITRDDDKGKQVHHEVITRGLFGEDISVDNALVDMYARCDLFIEAEQVLQKIPIRDVVSWNALIASYAEYGQDQEALACFERMKVEGLTPDIGSWNAVIEGHAQQGNGWGAMGCFKQMQCNSISPDAISFLCILKACSHSGLVDEGQMYITKMIKEFSIIPDIEHNTCIVDMFGRTGDLCSAMIFIETMWNCDHPTVWSALLGSCQRWGELQLGNLAFANVQQLDEYDASAYINMINICSMVSNTEELH</sequence>
<feature type="repeat" description="PPR" evidence="2">
    <location>
        <begin position="476"/>
        <end position="510"/>
    </location>
</feature>
<proteinExistence type="predicted"/>
<accession>A0A8T2SEY9</accession>
<feature type="repeat" description="PPR" evidence="2">
    <location>
        <begin position="170"/>
        <end position="204"/>
    </location>
</feature>
<comment type="caution">
    <text evidence="3">The sequence shown here is derived from an EMBL/GenBank/DDBJ whole genome shotgun (WGS) entry which is preliminary data.</text>
</comment>
<keyword evidence="1" id="KW-0677">Repeat</keyword>
<name>A0A8T2SEY9_CERRI</name>
<dbReference type="GO" id="GO:0005739">
    <property type="term" value="C:mitochondrion"/>
    <property type="evidence" value="ECO:0007669"/>
    <property type="project" value="TreeGrafter"/>
</dbReference>
<feature type="repeat" description="PPR" evidence="2">
    <location>
        <begin position="715"/>
        <end position="749"/>
    </location>
</feature>
<dbReference type="PANTHER" id="PTHR24015">
    <property type="entry name" value="OS07G0578800 PROTEIN-RELATED"/>
    <property type="match status" value="1"/>
</dbReference>
<feature type="repeat" description="PPR" evidence="2">
    <location>
        <begin position="68"/>
        <end position="102"/>
    </location>
</feature>
<feature type="repeat" description="PPR" evidence="2">
    <location>
        <begin position="374"/>
        <end position="408"/>
    </location>
</feature>
<organism evidence="3 4">
    <name type="scientific">Ceratopteris richardii</name>
    <name type="common">Triangle waterfern</name>
    <dbReference type="NCBI Taxonomy" id="49495"/>
    <lineage>
        <taxon>Eukaryota</taxon>
        <taxon>Viridiplantae</taxon>
        <taxon>Streptophyta</taxon>
        <taxon>Embryophyta</taxon>
        <taxon>Tracheophyta</taxon>
        <taxon>Polypodiopsida</taxon>
        <taxon>Polypodiidae</taxon>
        <taxon>Polypodiales</taxon>
        <taxon>Pteridineae</taxon>
        <taxon>Pteridaceae</taxon>
        <taxon>Parkerioideae</taxon>
        <taxon>Ceratopteris</taxon>
    </lineage>
</organism>
<evidence type="ECO:0000256" key="2">
    <source>
        <dbReference type="PROSITE-ProRule" id="PRU00708"/>
    </source>
</evidence>
<evidence type="ECO:0000256" key="1">
    <source>
        <dbReference type="ARBA" id="ARBA00022737"/>
    </source>
</evidence>
<dbReference type="InterPro" id="IPR002885">
    <property type="entry name" value="PPR_rpt"/>
</dbReference>
<feature type="repeat" description="PPR" evidence="2">
    <location>
        <begin position="578"/>
        <end position="612"/>
    </location>
</feature>
<dbReference type="GO" id="GO:0048731">
    <property type="term" value="P:system development"/>
    <property type="evidence" value="ECO:0007669"/>
    <property type="project" value="UniProtKB-ARBA"/>
</dbReference>
<dbReference type="GO" id="GO:0003723">
    <property type="term" value="F:RNA binding"/>
    <property type="evidence" value="ECO:0007669"/>
    <property type="project" value="InterPro"/>
</dbReference>
<dbReference type="EMBL" id="CM035425">
    <property type="protein sequence ID" value="KAH7330937.1"/>
    <property type="molecule type" value="Genomic_DNA"/>
</dbReference>
<evidence type="ECO:0000313" key="4">
    <source>
        <dbReference type="Proteomes" id="UP000825935"/>
    </source>
</evidence>
<dbReference type="FunFam" id="1.25.40.10:FF:000344">
    <property type="entry name" value="Pentatricopeptide repeat-containing protein"/>
    <property type="match status" value="1"/>
</dbReference>
<reference evidence="3" key="1">
    <citation type="submission" date="2021-08" db="EMBL/GenBank/DDBJ databases">
        <title>WGS assembly of Ceratopteris richardii.</title>
        <authorList>
            <person name="Marchant D.B."/>
            <person name="Chen G."/>
            <person name="Jenkins J."/>
            <person name="Shu S."/>
            <person name="Leebens-Mack J."/>
            <person name="Grimwood J."/>
            <person name="Schmutz J."/>
            <person name="Soltis P."/>
            <person name="Soltis D."/>
            <person name="Chen Z.-H."/>
        </authorList>
    </citation>
    <scope>NUCLEOTIDE SEQUENCE</scope>
    <source>
        <strain evidence="3">Whitten #5841</strain>
        <tissue evidence="3">Leaf</tissue>
    </source>
</reference>
<feature type="repeat" description="PPR" evidence="2">
    <location>
        <begin position="680"/>
        <end position="714"/>
    </location>
</feature>
<dbReference type="FunFam" id="1.25.40.10:FF:000227">
    <property type="entry name" value="Pentatricopeptide repeat-containing protein At3g13880"/>
    <property type="match status" value="1"/>
</dbReference>
<dbReference type="InterPro" id="IPR011990">
    <property type="entry name" value="TPR-like_helical_dom_sf"/>
</dbReference>
<evidence type="ECO:0008006" key="5">
    <source>
        <dbReference type="Google" id="ProtNLM"/>
    </source>
</evidence>
<gene>
    <name evidence="3" type="ORF">KP509_20G008800</name>
</gene>
<keyword evidence="4" id="KW-1185">Reference proteome</keyword>
<dbReference type="Proteomes" id="UP000825935">
    <property type="component" value="Chromosome 20"/>
</dbReference>
<protein>
    <recommendedName>
        <fullName evidence="5">Pentatricopeptide repeat-containing protein</fullName>
    </recommendedName>
</protein>
<dbReference type="FunFam" id="1.25.40.10:FF:000381">
    <property type="entry name" value="Pentatricopeptide repeat-containing protein"/>
    <property type="match status" value="2"/>
</dbReference>
<evidence type="ECO:0000313" key="3">
    <source>
        <dbReference type="EMBL" id="KAH7330937.1"/>
    </source>
</evidence>
<dbReference type="InterPro" id="IPR046960">
    <property type="entry name" value="PPR_At4g14850-like_plant"/>
</dbReference>
<dbReference type="NCBIfam" id="TIGR00756">
    <property type="entry name" value="PPR"/>
    <property type="match status" value="7"/>
</dbReference>
<dbReference type="Pfam" id="PF13041">
    <property type="entry name" value="PPR_2"/>
    <property type="match status" value="6"/>
</dbReference>
<dbReference type="Pfam" id="PF01535">
    <property type="entry name" value="PPR"/>
    <property type="match status" value="4"/>
</dbReference>